<reference evidence="1 2" key="1">
    <citation type="submission" date="2014-04" db="EMBL/GenBank/DDBJ databases">
        <authorList>
            <consortium name="DOE Joint Genome Institute"/>
            <person name="Kuo A."/>
            <person name="Gay G."/>
            <person name="Dore J."/>
            <person name="Kohler A."/>
            <person name="Nagy L.G."/>
            <person name="Floudas D."/>
            <person name="Copeland A."/>
            <person name="Barry K.W."/>
            <person name="Cichocki N."/>
            <person name="Veneault-Fourrey C."/>
            <person name="LaButti K."/>
            <person name="Lindquist E.A."/>
            <person name="Lipzen A."/>
            <person name="Lundell T."/>
            <person name="Morin E."/>
            <person name="Murat C."/>
            <person name="Sun H."/>
            <person name="Tunlid A."/>
            <person name="Henrissat B."/>
            <person name="Grigoriev I.V."/>
            <person name="Hibbett D.S."/>
            <person name="Martin F."/>
            <person name="Nordberg H.P."/>
            <person name="Cantor M.N."/>
            <person name="Hua S.X."/>
        </authorList>
    </citation>
    <scope>NUCLEOTIDE SEQUENCE [LARGE SCALE GENOMIC DNA]</scope>
    <source>
        <strain evidence="2">h7</strain>
    </source>
</reference>
<dbReference type="HOGENOM" id="CLU_2705072_0_0_1"/>
<evidence type="ECO:0000313" key="2">
    <source>
        <dbReference type="Proteomes" id="UP000053424"/>
    </source>
</evidence>
<dbReference type="EMBL" id="KN831793">
    <property type="protein sequence ID" value="KIM38097.1"/>
    <property type="molecule type" value="Genomic_DNA"/>
</dbReference>
<reference evidence="2" key="2">
    <citation type="submission" date="2015-01" db="EMBL/GenBank/DDBJ databases">
        <title>Evolutionary Origins and Diversification of the Mycorrhizal Mutualists.</title>
        <authorList>
            <consortium name="DOE Joint Genome Institute"/>
            <consortium name="Mycorrhizal Genomics Consortium"/>
            <person name="Kohler A."/>
            <person name="Kuo A."/>
            <person name="Nagy L.G."/>
            <person name="Floudas D."/>
            <person name="Copeland A."/>
            <person name="Barry K.W."/>
            <person name="Cichocki N."/>
            <person name="Veneault-Fourrey C."/>
            <person name="LaButti K."/>
            <person name="Lindquist E.A."/>
            <person name="Lipzen A."/>
            <person name="Lundell T."/>
            <person name="Morin E."/>
            <person name="Murat C."/>
            <person name="Riley R."/>
            <person name="Ohm R."/>
            <person name="Sun H."/>
            <person name="Tunlid A."/>
            <person name="Henrissat B."/>
            <person name="Grigoriev I.V."/>
            <person name="Hibbett D.S."/>
            <person name="Martin F."/>
        </authorList>
    </citation>
    <scope>NUCLEOTIDE SEQUENCE [LARGE SCALE GENOMIC DNA]</scope>
    <source>
        <strain evidence="2">h7</strain>
    </source>
</reference>
<sequence length="73" mass="8284">MTLPPAALSYTSSVLPRLTNLRSSHYSPLSTPTNTLSRYRRLSEERTLYILGRIERGDSWCGKPASMVPAWSW</sequence>
<dbReference type="Proteomes" id="UP000053424">
    <property type="component" value="Unassembled WGS sequence"/>
</dbReference>
<proteinExistence type="predicted"/>
<organism evidence="1 2">
    <name type="scientific">Hebeloma cylindrosporum</name>
    <dbReference type="NCBI Taxonomy" id="76867"/>
    <lineage>
        <taxon>Eukaryota</taxon>
        <taxon>Fungi</taxon>
        <taxon>Dikarya</taxon>
        <taxon>Basidiomycota</taxon>
        <taxon>Agaricomycotina</taxon>
        <taxon>Agaricomycetes</taxon>
        <taxon>Agaricomycetidae</taxon>
        <taxon>Agaricales</taxon>
        <taxon>Agaricineae</taxon>
        <taxon>Hymenogastraceae</taxon>
        <taxon>Hebeloma</taxon>
    </lineage>
</organism>
<gene>
    <name evidence="1" type="ORF">M413DRAFT_448109</name>
</gene>
<evidence type="ECO:0000313" key="1">
    <source>
        <dbReference type="EMBL" id="KIM38097.1"/>
    </source>
</evidence>
<protein>
    <submittedName>
        <fullName evidence="1">Uncharacterized protein</fullName>
    </submittedName>
</protein>
<keyword evidence="2" id="KW-1185">Reference proteome</keyword>
<accession>A0A0C2YAS9</accession>
<dbReference type="AlphaFoldDB" id="A0A0C2YAS9"/>
<name>A0A0C2YAS9_HEBCY</name>